<feature type="compositionally biased region" description="Basic and acidic residues" evidence="1">
    <location>
        <begin position="203"/>
        <end position="217"/>
    </location>
</feature>
<protein>
    <submittedName>
        <fullName evidence="2">Uncharacterized protein</fullName>
    </submittedName>
</protein>
<reference evidence="2 3" key="1">
    <citation type="submission" date="2019-06" db="EMBL/GenBank/DDBJ databases">
        <title>Draft genomes of female and male turbot (Scophthalmus maximus).</title>
        <authorList>
            <person name="Xu H."/>
            <person name="Xu X.-W."/>
            <person name="Shao C."/>
            <person name="Chen S."/>
        </authorList>
    </citation>
    <scope>NUCLEOTIDE SEQUENCE [LARGE SCALE GENOMIC DNA]</scope>
    <source>
        <strain evidence="2">Ysfricsl-2016a</strain>
        <tissue evidence="2">Blood</tissue>
    </source>
</reference>
<dbReference type="EMBL" id="VEVO01000005">
    <property type="protein sequence ID" value="KAF0042453.1"/>
    <property type="molecule type" value="Genomic_DNA"/>
</dbReference>
<feature type="region of interest" description="Disordered" evidence="1">
    <location>
        <begin position="183"/>
        <end position="217"/>
    </location>
</feature>
<evidence type="ECO:0000256" key="1">
    <source>
        <dbReference type="SAM" id="MobiDB-lite"/>
    </source>
</evidence>
<organism evidence="2 3">
    <name type="scientific">Scophthalmus maximus</name>
    <name type="common">Turbot</name>
    <name type="synonym">Psetta maxima</name>
    <dbReference type="NCBI Taxonomy" id="52904"/>
    <lineage>
        <taxon>Eukaryota</taxon>
        <taxon>Metazoa</taxon>
        <taxon>Chordata</taxon>
        <taxon>Craniata</taxon>
        <taxon>Vertebrata</taxon>
        <taxon>Euteleostomi</taxon>
        <taxon>Actinopterygii</taxon>
        <taxon>Neopterygii</taxon>
        <taxon>Teleostei</taxon>
        <taxon>Neoteleostei</taxon>
        <taxon>Acanthomorphata</taxon>
        <taxon>Carangaria</taxon>
        <taxon>Pleuronectiformes</taxon>
        <taxon>Pleuronectoidei</taxon>
        <taxon>Scophthalmidae</taxon>
        <taxon>Scophthalmus</taxon>
    </lineage>
</organism>
<dbReference type="AlphaFoldDB" id="A0A6A4T8Q9"/>
<sequence length="217" mass="24752">MCGKACSMTESQRKKQKKKQCCRKVYFGRHSITHHNEEKVRHKTNFVLFFQQERTTYNTSIRVVLTRSSGTLIKMPTSVTCNHLGTVEDSLKRSSQFRGIANNTNDREVVVVRDGKAINSHFPCSSIKDEHLTIKYINTVVTEVNTEMSNLVDNLDGATYKIILLKKSLPESLEDDYMSNVSQGFYSDENQNPSQARTTNESGNKEETKDIRIFNDG</sequence>
<evidence type="ECO:0000313" key="3">
    <source>
        <dbReference type="Proteomes" id="UP000438429"/>
    </source>
</evidence>
<proteinExistence type="predicted"/>
<accession>A0A6A4T8Q9</accession>
<evidence type="ECO:0000313" key="2">
    <source>
        <dbReference type="EMBL" id="KAF0042453.1"/>
    </source>
</evidence>
<feature type="compositionally biased region" description="Polar residues" evidence="1">
    <location>
        <begin position="183"/>
        <end position="202"/>
    </location>
</feature>
<gene>
    <name evidence="2" type="ORF">F2P81_005985</name>
</gene>
<name>A0A6A4T8Q9_SCOMX</name>
<comment type="caution">
    <text evidence="2">The sequence shown here is derived from an EMBL/GenBank/DDBJ whole genome shotgun (WGS) entry which is preliminary data.</text>
</comment>
<dbReference type="Proteomes" id="UP000438429">
    <property type="component" value="Unassembled WGS sequence"/>
</dbReference>